<dbReference type="OrthoDB" id="1160671at2"/>
<dbReference type="InterPro" id="IPR039425">
    <property type="entry name" value="RNA_pol_sigma-70-like"/>
</dbReference>
<evidence type="ECO:0000256" key="3">
    <source>
        <dbReference type="ARBA" id="ARBA00023082"/>
    </source>
</evidence>
<dbReference type="GO" id="GO:0003677">
    <property type="term" value="F:DNA binding"/>
    <property type="evidence" value="ECO:0007669"/>
    <property type="project" value="InterPro"/>
</dbReference>
<proteinExistence type="inferred from homology"/>
<dbReference type="Proteomes" id="UP000286715">
    <property type="component" value="Unassembled WGS sequence"/>
</dbReference>
<sequence length="201" mass="23541">MAELNKENLDGTSINLVLEQRQSSSAGLLGWIERLLKGEYRAEEEIYKYIYQKQYAVAYRYVNNHDDAIEIFNSAMVKVFKHIKSLDDYEKIESWIKKIIINTALDFLRTNKRHKVNLQPIEDDLKKIPVTAAADSAFEYDYLIQLVHQLPQRKRMVFMLYAIEGFSHKEIAETLNISESNSKLLLHEARKFLQSKLNKKA</sequence>
<dbReference type="NCBIfam" id="TIGR02937">
    <property type="entry name" value="sigma70-ECF"/>
    <property type="match status" value="1"/>
</dbReference>
<keyword evidence="3" id="KW-0731">Sigma factor</keyword>
<dbReference type="SUPFAM" id="SSF88946">
    <property type="entry name" value="Sigma2 domain of RNA polymerase sigma factors"/>
    <property type="match status" value="1"/>
</dbReference>
<dbReference type="CDD" id="cd06171">
    <property type="entry name" value="Sigma70_r4"/>
    <property type="match status" value="1"/>
</dbReference>
<dbReference type="Pfam" id="PF04542">
    <property type="entry name" value="Sigma70_r2"/>
    <property type="match status" value="1"/>
</dbReference>
<evidence type="ECO:0000313" key="8">
    <source>
        <dbReference type="Proteomes" id="UP000286715"/>
    </source>
</evidence>
<reference evidence="7 8" key="1">
    <citation type="submission" date="2018-11" db="EMBL/GenBank/DDBJ databases">
        <title>Schleiferia aggregans sp. nov., a moderately thermophilic heterotrophic bacterium isolated from microbial mats at a terrestrial hot spring.</title>
        <authorList>
            <person name="Iino T."/>
            <person name="Ohkuma M."/>
            <person name="Haruta S."/>
        </authorList>
    </citation>
    <scope>NUCLEOTIDE SEQUENCE [LARGE SCALE GENOMIC DNA]</scope>
    <source>
        <strain evidence="7 8">LA</strain>
    </source>
</reference>
<dbReference type="GO" id="GO:0000428">
    <property type="term" value="C:DNA-directed RNA polymerase complex"/>
    <property type="evidence" value="ECO:0007669"/>
    <property type="project" value="UniProtKB-KW"/>
</dbReference>
<gene>
    <name evidence="7" type="ORF">JCM31826_00610</name>
</gene>
<dbReference type="SUPFAM" id="SSF88659">
    <property type="entry name" value="Sigma3 and sigma4 domains of RNA polymerase sigma factors"/>
    <property type="match status" value="1"/>
</dbReference>
<dbReference type="PANTHER" id="PTHR43133">
    <property type="entry name" value="RNA POLYMERASE ECF-TYPE SIGMA FACTO"/>
    <property type="match status" value="1"/>
</dbReference>
<dbReference type="RefSeq" id="WP_124396659.1">
    <property type="nucleotide sequence ID" value="NZ_BHZE01000001.1"/>
</dbReference>
<dbReference type="PANTHER" id="PTHR43133:SF46">
    <property type="entry name" value="RNA POLYMERASE SIGMA-70 FACTOR ECF SUBFAMILY"/>
    <property type="match status" value="1"/>
</dbReference>
<dbReference type="Gene3D" id="1.10.10.10">
    <property type="entry name" value="Winged helix-like DNA-binding domain superfamily/Winged helix DNA-binding domain"/>
    <property type="match status" value="1"/>
</dbReference>
<keyword evidence="7" id="KW-0240">DNA-directed RNA polymerase</keyword>
<dbReference type="Pfam" id="PF08281">
    <property type="entry name" value="Sigma70_r4_2"/>
    <property type="match status" value="1"/>
</dbReference>
<feature type="domain" description="RNA polymerase sigma factor 70 region 4 type 2" evidence="6">
    <location>
        <begin position="141"/>
        <end position="193"/>
    </location>
</feature>
<comment type="similarity">
    <text evidence="1">Belongs to the sigma-70 factor family. ECF subfamily.</text>
</comment>
<evidence type="ECO:0000313" key="7">
    <source>
        <dbReference type="EMBL" id="GCD76579.1"/>
    </source>
</evidence>
<evidence type="ECO:0000256" key="4">
    <source>
        <dbReference type="ARBA" id="ARBA00023163"/>
    </source>
</evidence>
<dbReference type="GO" id="GO:0016987">
    <property type="term" value="F:sigma factor activity"/>
    <property type="evidence" value="ECO:0007669"/>
    <property type="project" value="UniProtKB-KW"/>
</dbReference>
<dbReference type="AlphaFoldDB" id="A0A401XHU4"/>
<dbReference type="InterPro" id="IPR007627">
    <property type="entry name" value="RNA_pol_sigma70_r2"/>
</dbReference>
<keyword evidence="8" id="KW-1185">Reference proteome</keyword>
<dbReference type="InterPro" id="IPR013249">
    <property type="entry name" value="RNA_pol_sigma70_r4_t2"/>
</dbReference>
<dbReference type="GO" id="GO:0006352">
    <property type="term" value="P:DNA-templated transcription initiation"/>
    <property type="evidence" value="ECO:0007669"/>
    <property type="project" value="InterPro"/>
</dbReference>
<evidence type="ECO:0000256" key="1">
    <source>
        <dbReference type="ARBA" id="ARBA00010641"/>
    </source>
</evidence>
<organism evidence="7 8">
    <name type="scientific">Thermaurantimonas aggregans</name>
    <dbReference type="NCBI Taxonomy" id="2173829"/>
    <lineage>
        <taxon>Bacteria</taxon>
        <taxon>Pseudomonadati</taxon>
        <taxon>Bacteroidota</taxon>
        <taxon>Flavobacteriia</taxon>
        <taxon>Flavobacteriales</taxon>
        <taxon>Schleiferiaceae</taxon>
        <taxon>Thermaurantimonas</taxon>
    </lineage>
</organism>
<keyword evidence="2" id="KW-0805">Transcription regulation</keyword>
<feature type="domain" description="RNA polymerase sigma-70 region 2" evidence="5">
    <location>
        <begin position="49"/>
        <end position="113"/>
    </location>
</feature>
<evidence type="ECO:0000256" key="2">
    <source>
        <dbReference type="ARBA" id="ARBA00023015"/>
    </source>
</evidence>
<keyword evidence="4" id="KW-0804">Transcription</keyword>
<dbReference type="EMBL" id="BHZE01000001">
    <property type="protein sequence ID" value="GCD76579.1"/>
    <property type="molecule type" value="Genomic_DNA"/>
</dbReference>
<protein>
    <submittedName>
        <fullName evidence="7">DNA-directed RNA polymerase sigma-70 factor</fullName>
    </submittedName>
</protein>
<evidence type="ECO:0000259" key="6">
    <source>
        <dbReference type="Pfam" id="PF08281"/>
    </source>
</evidence>
<dbReference type="InterPro" id="IPR036388">
    <property type="entry name" value="WH-like_DNA-bd_sf"/>
</dbReference>
<dbReference type="InterPro" id="IPR013325">
    <property type="entry name" value="RNA_pol_sigma_r2"/>
</dbReference>
<dbReference type="Gene3D" id="1.10.1740.10">
    <property type="match status" value="1"/>
</dbReference>
<name>A0A401XHU4_9FLAO</name>
<accession>A0A401XHU4</accession>
<comment type="caution">
    <text evidence="7">The sequence shown here is derived from an EMBL/GenBank/DDBJ whole genome shotgun (WGS) entry which is preliminary data.</text>
</comment>
<evidence type="ECO:0000259" key="5">
    <source>
        <dbReference type="Pfam" id="PF04542"/>
    </source>
</evidence>
<dbReference type="InterPro" id="IPR013324">
    <property type="entry name" value="RNA_pol_sigma_r3/r4-like"/>
</dbReference>
<dbReference type="InterPro" id="IPR014284">
    <property type="entry name" value="RNA_pol_sigma-70_dom"/>
</dbReference>